<protein>
    <submittedName>
        <fullName evidence="1">Uncharacterized protein</fullName>
    </submittedName>
</protein>
<sequence length="36" mass="4198">MNFIFPFGAQTLSTIYFFDSSRSSHSYCQLDFPRGE</sequence>
<name>A0A8J2JCI9_9HEXA</name>
<keyword evidence="2" id="KW-1185">Reference proteome</keyword>
<proteinExistence type="predicted"/>
<gene>
    <name evidence="1" type="ORF">AFUS01_LOCUS1162</name>
</gene>
<evidence type="ECO:0000313" key="1">
    <source>
        <dbReference type="EMBL" id="CAG7659337.1"/>
    </source>
</evidence>
<dbReference type="EMBL" id="CAJVCH010006512">
    <property type="protein sequence ID" value="CAG7659337.1"/>
    <property type="molecule type" value="Genomic_DNA"/>
</dbReference>
<reference evidence="1" key="1">
    <citation type="submission" date="2021-06" db="EMBL/GenBank/DDBJ databases">
        <authorList>
            <person name="Hodson N. C."/>
            <person name="Mongue J. A."/>
            <person name="Jaron S. K."/>
        </authorList>
    </citation>
    <scope>NUCLEOTIDE SEQUENCE</scope>
</reference>
<accession>A0A8J2JCI9</accession>
<dbReference type="AlphaFoldDB" id="A0A8J2JCI9"/>
<dbReference type="Proteomes" id="UP000708208">
    <property type="component" value="Unassembled WGS sequence"/>
</dbReference>
<organism evidence="1 2">
    <name type="scientific">Allacma fusca</name>
    <dbReference type="NCBI Taxonomy" id="39272"/>
    <lineage>
        <taxon>Eukaryota</taxon>
        <taxon>Metazoa</taxon>
        <taxon>Ecdysozoa</taxon>
        <taxon>Arthropoda</taxon>
        <taxon>Hexapoda</taxon>
        <taxon>Collembola</taxon>
        <taxon>Symphypleona</taxon>
        <taxon>Sminthuridae</taxon>
        <taxon>Allacma</taxon>
    </lineage>
</organism>
<feature type="non-terminal residue" evidence="1">
    <location>
        <position position="1"/>
    </location>
</feature>
<comment type="caution">
    <text evidence="1">The sequence shown here is derived from an EMBL/GenBank/DDBJ whole genome shotgun (WGS) entry which is preliminary data.</text>
</comment>
<evidence type="ECO:0000313" key="2">
    <source>
        <dbReference type="Proteomes" id="UP000708208"/>
    </source>
</evidence>